<evidence type="ECO:0000313" key="5">
    <source>
        <dbReference type="Proteomes" id="UP001596108"/>
    </source>
</evidence>
<dbReference type="SUPFAM" id="SSF55729">
    <property type="entry name" value="Acyl-CoA N-acyltransferases (Nat)"/>
    <property type="match status" value="1"/>
</dbReference>
<evidence type="ECO:0000256" key="2">
    <source>
        <dbReference type="ARBA" id="ARBA00023315"/>
    </source>
</evidence>
<dbReference type="InterPro" id="IPR050680">
    <property type="entry name" value="YpeA/RimI_acetyltransf"/>
</dbReference>
<dbReference type="PANTHER" id="PTHR43420:SF12">
    <property type="entry name" value="N-ACETYLTRANSFERASE DOMAIN-CONTAINING PROTEIN"/>
    <property type="match status" value="1"/>
</dbReference>
<proteinExistence type="predicted"/>
<dbReference type="RefSeq" id="WP_378112603.1">
    <property type="nucleotide sequence ID" value="NZ_JBHSNC010000045.1"/>
</dbReference>
<dbReference type="Pfam" id="PF24553">
    <property type="entry name" value="Rv0428c_C"/>
    <property type="match status" value="1"/>
</dbReference>
<protein>
    <submittedName>
        <fullName evidence="4">GNAT family N-acetyltransferase</fullName>
    </submittedName>
</protein>
<sequence>MAAGKIEEFSINAWPSLQTILMDGWLLRFADGYTKRSNSISPLYEGGKQTFSEKIALCEDIYDKAGQPVIFKITPFIHPELEPLLEARGYKTIEPSLVMELDDLSSVPEPDSRFELRLTPSVSEEWVNRLISMNGMSERDGRTTMKLFERPLMRTGFFTLYDGHTPVACGLGVANEEYVGLFDIVTHPDHRGRGCGEQLLRHILRWAREGGANKSYLMVLKDNPPANRLYEKLNYRTIYEYSYRKRV</sequence>
<dbReference type="PROSITE" id="PS51186">
    <property type="entry name" value="GNAT"/>
    <property type="match status" value="1"/>
</dbReference>
<gene>
    <name evidence="4" type="ORF">ACFPQ4_14570</name>
</gene>
<organism evidence="4 5">
    <name type="scientific">Cohnella yongneupensis</name>
    <dbReference type="NCBI Taxonomy" id="425006"/>
    <lineage>
        <taxon>Bacteria</taxon>
        <taxon>Bacillati</taxon>
        <taxon>Bacillota</taxon>
        <taxon>Bacilli</taxon>
        <taxon>Bacillales</taxon>
        <taxon>Paenibacillaceae</taxon>
        <taxon>Cohnella</taxon>
    </lineage>
</organism>
<feature type="domain" description="N-acetyltransferase" evidence="3">
    <location>
        <begin position="117"/>
        <end position="247"/>
    </location>
</feature>
<dbReference type="InterPro" id="IPR000182">
    <property type="entry name" value="GNAT_dom"/>
</dbReference>
<evidence type="ECO:0000259" key="3">
    <source>
        <dbReference type="PROSITE" id="PS51186"/>
    </source>
</evidence>
<reference evidence="5" key="1">
    <citation type="journal article" date="2019" name="Int. J. Syst. Evol. Microbiol.">
        <title>The Global Catalogue of Microorganisms (GCM) 10K type strain sequencing project: providing services to taxonomists for standard genome sequencing and annotation.</title>
        <authorList>
            <consortium name="The Broad Institute Genomics Platform"/>
            <consortium name="The Broad Institute Genome Sequencing Center for Infectious Disease"/>
            <person name="Wu L."/>
            <person name="Ma J."/>
        </authorList>
    </citation>
    <scope>NUCLEOTIDE SEQUENCE [LARGE SCALE GENOMIC DNA]</scope>
    <source>
        <strain evidence="5">CGMCC 1.18578</strain>
    </source>
</reference>
<keyword evidence="1" id="KW-0808">Transferase</keyword>
<dbReference type="InterPro" id="IPR056935">
    <property type="entry name" value="Rv0428c-like_C"/>
</dbReference>
<keyword evidence="2" id="KW-0012">Acyltransferase</keyword>
<dbReference type="CDD" id="cd04301">
    <property type="entry name" value="NAT_SF"/>
    <property type="match status" value="1"/>
</dbReference>
<accession>A0ABW0R0W9</accession>
<dbReference type="EMBL" id="JBHSNC010000045">
    <property type="protein sequence ID" value="MFC5530658.1"/>
    <property type="molecule type" value="Genomic_DNA"/>
</dbReference>
<dbReference type="Gene3D" id="3.40.630.30">
    <property type="match status" value="1"/>
</dbReference>
<name>A0ABW0R0W9_9BACL</name>
<keyword evidence="5" id="KW-1185">Reference proteome</keyword>
<dbReference type="Proteomes" id="UP001596108">
    <property type="component" value="Unassembled WGS sequence"/>
</dbReference>
<evidence type="ECO:0000313" key="4">
    <source>
        <dbReference type="EMBL" id="MFC5530658.1"/>
    </source>
</evidence>
<dbReference type="InterPro" id="IPR016181">
    <property type="entry name" value="Acyl_CoA_acyltransferase"/>
</dbReference>
<comment type="caution">
    <text evidence="4">The sequence shown here is derived from an EMBL/GenBank/DDBJ whole genome shotgun (WGS) entry which is preliminary data.</text>
</comment>
<dbReference type="PANTHER" id="PTHR43420">
    <property type="entry name" value="ACETYLTRANSFERASE"/>
    <property type="match status" value="1"/>
</dbReference>
<evidence type="ECO:0000256" key="1">
    <source>
        <dbReference type="ARBA" id="ARBA00022679"/>
    </source>
</evidence>